<proteinExistence type="inferred from homology"/>
<protein>
    <recommendedName>
        <fullName evidence="2">UPF0235 protein Mal15_14770</fullName>
    </recommendedName>
</protein>
<evidence type="ECO:0000313" key="4">
    <source>
        <dbReference type="Proteomes" id="UP000321353"/>
    </source>
</evidence>
<evidence type="ECO:0000256" key="1">
    <source>
        <dbReference type="ARBA" id="ARBA00010364"/>
    </source>
</evidence>
<dbReference type="SUPFAM" id="SSF69786">
    <property type="entry name" value="YggU-like"/>
    <property type="match status" value="1"/>
</dbReference>
<dbReference type="Gene3D" id="3.30.1200.10">
    <property type="entry name" value="YggU-like"/>
    <property type="match status" value="1"/>
</dbReference>
<dbReference type="AlphaFoldDB" id="A0A5B9MDV4"/>
<organism evidence="3 4">
    <name type="scientific">Stieleria maiorica</name>
    <dbReference type="NCBI Taxonomy" id="2795974"/>
    <lineage>
        <taxon>Bacteria</taxon>
        <taxon>Pseudomonadati</taxon>
        <taxon>Planctomycetota</taxon>
        <taxon>Planctomycetia</taxon>
        <taxon>Pirellulales</taxon>
        <taxon>Pirellulaceae</taxon>
        <taxon>Stieleria</taxon>
    </lineage>
</organism>
<evidence type="ECO:0000256" key="2">
    <source>
        <dbReference type="HAMAP-Rule" id="MF_00634"/>
    </source>
</evidence>
<dbReference type="GO" id="GO:0005737">
    <property type="term" value="C:cytoplasm"/>
    <property type="evidence" value="ECO:0007669"/>
    <property type="project" value="TreeGrafter"/>
</dbReference>
<dbReference type="RefSeq" id="WP_199773814.1">
    <property type="nucleotide sequence ID" value="NZ_CP036264.1"/>
</dbReference>
<comment type="similarity">
    <text evidence="1 2">Belongs to the UPF0235 family.</text>
</comment>
<dbReference type="Proteomes" id="UP000321353">
    <property type="component" value="Chromosome"/>
</dbReference>
<dbReference type="Pfam" id="PF02594">
    <property type="entry name" value="DUF167"/>
    <property type="match status" value="1"/>
</dbReference>
<dbReference type="InterPro" id="IPR036591">
    <property type="entry name" value="YggU-like_sf"/>
</dbReference>
<evidence type="ECO:0000313" key="3">
    <source>
        <dbReference type="EMBL" id="QEF97437.1"/>
    </source>
</evidence>
<sequence length="99" mass="10525">MNERWDCKQVDAQTIRFRVRVTPKAKQATVGGTHDGALKVAVTEAPENGKANQAVVKAIAKQLSISRSSVAIVSGQTSRVKSVEVHGVSADQATERLGV</sequence>
<dbReference type="KEGG" id="smam:Mal15_14770"/>
<dbReference type="PANTHER" id="PTHR13420:SF7">
    <property type="entry name" value="UPF0235 PROTEIN C15ORF40"/>
    <property type="match status" value="1"/>
</dbReference>
<accession>A0A5B9MDV4</accession>
<name>A0A5B9MDV4_9BACT</name>
<dbReference type="SMART" id="SM01152">
    <property type="entry name" value="DUF167"/>
    <property type="match status" value="1"/>
</dbReference>
<dbReference type="InterPro" id="IPR003746">
    <property type="entry name" value="DUF167"/>
</dbReference>
<dbReference type="NCBIfam" id="TIGR00251">
    <property type="entry name" value="DUF167 family protein"/>
    <property type="match status" value="1"/>
</dbReference>
<reference evidence="3 4" key="1">
    <citation type="submission" date="2019-02" db="EMBL/GenBank/DDBJ databases">
        <title>Planctomycetal bacteria perform biofilm scaping via a novel small molecule.</title>
        <authorList>
            <person name="Jeske O."/>
            <person name="Boedeker C."/>
            <person name="Wiegand S."/>
            <person name="Breitling P."/>
            <person name="Kallscheuer N."/>
            <person name="Jogler M."/>
            <person name="Rohde M."/>
            <person name="Petersen J."/>
            <person name="Medema M.H."/>
            <person name="Surup F."/>
            <person name="Jogler C."/>
        </authorList>
    </citation>
    <scope>NUCLEOTIDE SEQUENCE [LARGE SCALE GENOMIC DNA]</scope>
    <source>
        <strain evidence="3 4">Mal15</strain>
    </source>
</reference>
<keyword evidence="4" id="KW-1185">Reference proteome</keyword>
<dbReference type="EMBL" id="CP036264">
    <property type="protein sequence ID" value="QEF97437.1"/>
    <property type="molecule type" value="Genomic_DNA"/>
</dbReference>
<dbReference type="HAMAP" id="MF_00634">
    <property type="entry name" value="UPF0235"/>
    <property type="match status" value="1"/>
</dbReference>
<gene>
    <name evidence="3" type="ORF">Mal15_14770</name>
</gene>
<dbReference type="PANTHER" id="PTHR13420">
    <property type="entry name" value="UPF0235 PROTEIN C15ORF40"/>
    <property type="match status" value="1"/>
</dbReference>